<dbReference type="KEGG" id="dba:Dbac_0515"/>
<keyword evidence="2" id="KW-1185">Reference proteome</keyword>
<accession>C7LWE7</accession>
<dbReference type="AlphaFoldDB" id="C7LWE7"/>
<sequence>MMTTVKYKETNMRPRLILSLAVACLLIAGCAHLSVVHLDKNPWTLGQQETLVMRYWEFSYSSRLEENTLIISGTAKPVAGAIPEWATWIQDLWMQIYLSDDQSRVLAKDLRLYLPTGLDHEKGVPFEFHLTPESLGSSGPLYISFGYRMELTAEKNTLGAGAPGKVFFASQGALFQ</sequence>
<evidence type="ECO:0000313" key="1">
    <source>
        <dbReference type="EMBL" id="ACU88639.1"/>
    </source>
</evidence>
<keyword evidence="1" id="KW-0449">Lipoprotein</keyword>
<name>C7LWE7_DESBD</name>
<dbReference type="Proteomes" id="UP000002216">
    <property type="component" value="Chromosome"/>
</dbReference>
<evidence type="ECO:0000313" key="2">
    <source>
        <dbReference type="Proteomes" id="UP000002216"/>
    </source>
</evidence>
<reference evidence="1 2" key="1">
    <citation type="journal article" date="2009" name="Stand. Genomic Sci.">
        <title>Complete genome sequence of Desulfomicrobium baculatum type strain (X).</title>
        <authorList>
            <person name="Copeland A."/>
            <person name="Spring S."/>
            <person name="Goker M."/>
            <person name="Schneider S."/>
            <person name="Lapidus A."/>
            <person name="Del Rio T.G."/>
            <person name="Tice H."/>
            <person name="Cheng J.F."/>
            <person name="Chen F."/>
            <person name="Nolan M."/>
            <person name="Bruce D."/>
            <person name="Goodwin L."/>
            <person name="Pitluck S."/>
            <person name="Ivanova N."/>
            <person name="Mavrommatis K."/>
            <person name="Ovchinnikova G."/>
            <person name="Pati A."/>
            <person name="Chen A."/>
            <person name="Palaniappan K."/>
            <person name="Land M."/>
            <person name="Hauser L."/>
            <person name="Chang Y.J."/>
            <person name="Jeffries C.C."/>
            <person name="Meincke L."/>
            <person name="Sims D."/>
            <person name="Brettin T."/>
            <person name="Detter J.C."/>
            <person name="Han C."/>
            <person name="Chain P."/>
            <person name="Bristow J."/>
            <person name="Eisen J.A."/>
            <person name="Markowitz V."/>
            <person name="Hugenholtz P."/>
            <person name="Kyrpides N.C."/>
            <person name="Klenk H.P."/>
            <person name="Lucas S."/>
        </authorList>
    </citation>
    <scope>NUCLEOTIDE SEQUENCE [LARGE SCALE GENOMIC DNA]</scope>
    <source>
        <strain evidence="2">DSM 4028 / VKM B-1378 / X</strain>
    </source>
</reference>
<dbReference type="PROSITE" id="PS51257">
    <property type="entry name" value="PROKAR_LIPOPROTEIN"/>
    <property type="match status" value="1"/>
</dbReference>
<dbReference type="STRING" id="525897.Dbac_0515"/>
<protein>
    <submittedName>
        <fullName evidence="1">Putative lipoprotein</fullName>
    </submittedName>
</protein>
<dbReference type="HOGENOM" id="CLU_112819_1_0_7"/>
<proteinExistence type="predicted"/>
<organism evidence="1 2">
    <name type="scientific">Desulfomicrobium baculatum (strain DSM 4028 / VKM B-1378 / X)</name>
    <name type="common">Desulfovibrio baculatus</name>
    <dbReference type="NCBI Taxonomy" id="525897"/>
    <lineage>
        <taxon>Bacteria</taxon>
        <taxon>Pseudomonadati</taxon>
        <taxon>Thermodesulfobacteriota</taxon>
        <taxon>Desulfovibrionia</taxon>
        <taxon>Desulfovibrionales</taxon>
        <taxon>Desulfomicrobiaceae</taxon>
        <taxon>Desulfomicrobium</taxon>
    </lineage>
</organism>
<gene>
    <name evidence="1" type="ordered locus">Dbac_0515</name>
</gene>
<dbReference type="EMBL" id="CP001629">
    <property type="protein sequence ID" value="ACU88639.1"/>
    <property type="molecule type" value="Genomic_DNA"/>
</dbReference>
<dbReference type="eggNOG" id="ENOG5032SWZ">
    <property type="taxonomic scope" value="Bacteria"/>
</dbReference>